<dbReference type="SMART" id="SM00283">
    <property type="entry name" value="MA"/>
    <property type="match status" value="1"/>
</dbReference>
<dbReference type="OrthoDB" id="1790929at2"/>
<dbReference type="STRING" id="656914.SAMN00017405_0754"/>
<protein>
    <submittedName>
        <fullName evidence="8">Methyl-accepting chemotaxis protein</fullName>
    </submittedName>
</protein>
<proteinExistence type="inferred from homology"/>
<feature type="coiled-coil region" evidence="4">
    <location>
        <begin position="452"/>
        <end position="486"/>
    </location>
</feature>
<feature type="domain" description="Methyl-accepting transducer" evidence="6">
    <location>
        <begin position="276"/>
        <end position="533"/>
    </location>
</feature>
<evidence type="ECO:0000313" key="9">
    <source>
        <dbReference type="Proteomes" id="UP000192731"/>
    </source>
</evidence>
<feature type="transmembrane region" description="Helical" evidence="5">
    <location>
        <begin position="7"/>
        <end position="26"/>
    </location>
</feature>
<evidence type="ECO:0000256" key="4">
    <source>
        <dbReference type="SAM" id="Coils"/>
    </source>
</evidence>
<dbReference type="GO" id="GO:0007165">
    <property type="term" value="P:signal transduction"/>
    <property type="evidence" value="ECO:0007669"/>
    <property type="project" value="UniProtKB-KW"/>
</dbReference>
<dbReference type="Pfam" id="PF00015">
    <property type="entry name" value="MCPsignal"/>
    <property type="match status" value="1"/>
</dbReference>
<gene>
    <name evidence="8" type="ORF">SAMN00017405_0754</name>
</gene>
<keyword evidence="5" id="KW-1133">Transmembrane helix</keyword>
<dbReference type="SUPFAM" id="SSF58104">
    <property type="entry name" value="Methyl-accepting chemotaxis protein (MCP) signaling domain"/>
    <property type="match status" value="1"/>
</dbReference>
<dbReference type="PROSITE" id="PS50885">
    <property type="entry name" value="HAMP"/>
    <property type="match status" value="1"/>
</dbReference>
<dbReference type="Pfam" id="PF00672">
    <property type="entry name" value="HAMP"/>
    <property type="match status" value="1"/>
</dbReference>
<dbReference type="InterPro" id="IPR003660">
    <property type="entry name" value="HAMP_dom"/>
</dbReference>
<reference evidence="8 9" key="1">
    <citation type="submission" date="2017-04" db="EMBL/GenBank/DDBJ databases">
        <authorList>
            <person name="Afonso C.L."/>
            <person name="Miller P.J."/>
            <person name="Scott M.A."/>
            <person name="Spackman E."/>
            <person name="Goraichik I."/>
            <person name="Dimitrov K.M."/>
            <person name="Suarez D.L."/>
            <person name="Swayne D.E."/>
        </authorList>
    </citation>
    <scope>NUCLEOTIDE SEQUENCE [LARGE SCALE GENOMIC DNA]</scope>
    <source>
        <strain evidence="8 9">DSM 11270</strain>
    </source>
</reference>
<evidence type="ECO:0000256" key="1">
    <source>
        <dbReference type="ARBA" id="ARBA00023224"/>
    </source>
</evidence>
<evidence type="ECO:0000313" key="8">
    <source>
        <dbReference type="EMBL" id="SMB79398.1"/>
    </source>
</evidence>
<dbReference type="GO" id="GO:0016020">
    <property type="term" value="C:membrane"/>
    <property type="evidence" value="ECO:0007669"/>
    <property type="project" value="InterPro"/>
</dbReference>
<dbReference type="RefSeq" id="WP_084051872.1">
    <property type="nucleotide sequence ID" value="NZ_FWWT01000005.1"/>
</dbReference>
<accession>A0A1W1UE74</accession>
<dbReference type="CDD" id="cd06225">
    <property type="entry name" value="HAMP"/>
    <property type="match status" value="1"/>
</dbReference>
<dbReference type="SMART" id="SM00304">
    <property type="entry name" value="HAMP"/>
    <property type="match status" value="1"/>
</dbReference>
<feature type="domain" description="HAMP" evidence="7">
    <location>
        <begin position="203"/>
        <end position="257"/>
    </location>
</feature>
<keyword evidence="5" id="KW-0472">Membrane</keyword>
<evidence type="ECO:0000259" key="7">
    <source>
        <dbReference type="PROSITE" id="PS50885"/>
    </source>
</evidence>
<keyword evidence="9" id="KW-1185">Reference proteome</keyword>
<dbReference type="Proteomes" id="UP000192731">
    <property type="component" value="Unassembled WGS sequence"/>
</dbReference>
<evidence type="ECO:0000256" key="3">
    <source>
        <dbReference type="PROSITE-ProRule" id="PRU00284"/>
    </source>
</evidence>
<dbReference type="PANTHER" id="PTHR32089">
    <property type="entry name" value="METHYL-ACCEPTING CHEMOTAXIS PROTEIN MCPB"/>
    <property type="match status" value="1"/>
</dbReference>
<evidence type="ECO:0000256" key="2">
    <source>
        <dbReference type="ARBA" id="ARBA00029447"/>
    </source>
</evidence>
<dbReference type="PROSITE" id="PS50111">
    <property type="entry name" value="CHEMOTAXIS_TRANSDUC_2"/>
    <property type="match status" value="1"/>
</dbReference>
<dbReference type="AlphaFoldDB" id="A0A1W1UE74"/>
<organism evidence="8 9">
    <name type="scientific">Desulfonispora thiosulfatigenes DSM 11270</name>
    <dbReference type="NCBI Taxonomy" id="656914"/>
    <lineage>
        <taxon>Bacteria</taxon>
        <taxon>Bacillati</taxon>
        <taxon>Bacillota</taxon>
        <taxon>Clostridia</taxon>
        <taxon>Eubacteriales</taxon>
        <taxon>Peptococcaceae</taxon>
        <taxon>Desulfonispora</taxon>
    </lineage>
</organism>
<keyword evidence="4" id="KW-0175">Coiled coil</keyword>
<keyword evidence="5" id="KW-0812">Transmembrane</keyword>
<keyword evidence="1 3" id="KW-0807">Transducer</keyword>
<name>A0A1W1UE74_DESTI</name>
<sequence length="562" mass="62046">MKISTKFGAMMLGIILIMGSLMIYTLTSLDSISENTEEHQNKNTPVMITSLNLQKDIIQIQQWLTDISATRAKPGFDDGFDEASDYYEDAKAKITRLKELGVDENTLAQLALDLDEYYQMGTKMANAYIAEGTDAGNIYMEKFDPFAEQINESIELLLTQVDAKFIEGNNKIALKINNLYRNSLILFILVILISFISYFNIQKIIIKRLHIMTEILKEISAGEGDLTKRANVESKDEIGMMSLYLNSFIDTVNNIVITVKELSQKIQLSSEQLKAQAEQSATTSEEVALTINEIAKGAQAQSQNTNEGSEKLVVLGNIIEENKNNVDLLKSSSGQVHMLVAQGLEVVEALATKTKESSSATTNVYESIIKTNESSEKISEASNLIASIAEQTNLLALNAAIEAARAGEHGKGFAVVADEIRKLAEQSANSTKIIDDRVKILRQDATKAVQIMQEVEQILKEQIENVDQTENKYKEIAEAIKKSREAVLIINQSGNKMESQKNEVLDTIQTLSAVAEENAAGTQEASASMEEQSISIEAISQASKDLTRLFQDLQTLIGSFKV</sequence>
<dbReference type="PANTHER" id="PTHR32089:SF112">
    <property type="entry name" value="LYSOZYME-LIKE PROTEIN-RELATED"/>
    <property type="match status" value="1"/>
</dbReference>
<dbReference type="Gene3D" id="1.10.287.950">
    <property type="entry name" value="Methyl-accepting chemotaxis protein"/>
    <property type="match status" value="1"/>
</dbReference>
<dbReference type="EMBL" id="FWWT01000005">
    <property type="protein sequence ID" value="SMB79398.1"/>
    <property type="molecule type" value="Genomic_DNA"/>
</dbReference>
<dbReference type="InterPro" id="IPR004089">
    <property type="entry name" value="MCPsignal_dom"/>
</dbReference>
<feature type="transmembrane region" description="Helical" evidence="5">
    <location>
        <begin position="179"/>
        <end position="201"/>
    </location>
</feature>
<evidence type="ECO:0000259" key="6">
    <source>
        <dbReference type="PROSITE" id="PS50111"/>
    </source>
</evidence>
<evidence type="ECO:0000256" key="5">
    <source>
        <dbReference type="SAM" id="Phobius"/>
    </source>
</evidence>
<comment type="similarity">
    <text evidence="2">Belongs to the methyl-accepting chemotaxis (MCP) protein family.</text>
</comment>